<evidence type="ECO:0000313" key="2">
    <source>
        <dbReference type="EMBL" id="MBW0588688.1"/>
    </source>
</evidence>
<evidence type="ECO:0000256" key="1">
    <source>
        <dbReference type="SAM" id="MobiDB-lite"/>
    </source>
</evidence>
<protein>
    <submittedName>
        <fullName evidence="2">Uncharacterized protein</fullName>
    </submittedName>
</protein>
<dbReference type="EMBL" id="AVOT02131490">
    <property type="protein sequence ID" value="MBW0588688.1"/>
    <property type="molecule type" value="Genomic_DNA"/>
</dbReference>
<feature type="region of interest" description="Disordered" evidence="1">
    <location>
        <begin position="77"/>
        <end position="119"/>
    </location>
</feature>
<organism evidence="2 3">
    <name type="scientific">Austropuccinia psidii MF-1</name>
    <dbReference type="NCBI Taxonomy" id="1389203"/>
    <lineage>
        <taxon>Eukaryota</taxon>
        <taxon>Fungi</taxon>
        <taxon>Dikarya</taxon>
        <taxon>Basidiomycota</taxon>
        <taxon>Pucciniomycotina</taxon>
        <taxon>Pucciniomycetes</taxon>
        <taxon>Pucciniales</taxon>
        <taxon>Sphaerophragmiaceae</taxon>
        <taxon>Austropuccinia</taxon>
    </lineage>
</organism>
<proteinExistence type="predicted"/>
<gene>
    <name evidence="2" type="ORF">O181_128403</name>
</gene>
<sequence>MASCPYHPSPGNILPSLALLDNSPPHQPPGHYPCFWAWGLFSLPGAYGPSSPPPGPLAQPLILWGFGLNSLFGPFRPPTASTARGPQSMGPLGPFWPKSNGSKGAKGAANQVQTTSGTT</sequence>
<dbReference type="Proteomes" id="UP000765509">
    <property type="component" value="Unassembled WGS sequence"/>
</dbReference>
<keyword evidence="3" id="KW-1185">Reference proteome</keyword>
<name>A0A9Q3KUW1_9BASI</name>
<evidence type="ECO:0000313" key="3">
    <source>
        <dbReference type="Proteomes" id="UP000765509"/>
    </source>
</evidence>
<accession>A0A9Q3KUW1</accession>
<feature type="compositionally biased region" description="Polar residues" evidence="1">
    <location>
        <begin position="110"/>
        <end position="119"/>
    </location>
</feature>
<reference evidence="2" key="1">
    <citation type="submission" date="2021-03" db="EMBL/GenBank/DDBJ databases">
        <title>Draft genome sequence of rust myrtle Austropuccinia psidii MF-1, a brazilian biotype.</title>
        <authorList>
            <person name="Quecine M.C."/>
            <person name="Pachon D.M.R."/>
            <person name="Bonatelli M.L."/>
            <person name="Correr F.H."/>
            <person name="Franceschini L.M."/>
            <person name="Leite T.F."/>
            <person name="Margarido G.R.A."/>
            <person name="Almeida C.A."/>
            <person name="Ferrarezi J.A."/>
            <person name="Labate C.A."/>
        </authorList>
    </citation>
    <scope>NUCLEOTIDE SEQUENCE</scope>
    <source>
        <strain evidence="2">MF-1</strain>
    </source>
</reference>
<comment type="caution">
    <text evidence="2">The sequence shown here is derived from an EMBL/GenBank/DDBJ whole genome shotgun (WGS) entry which is preliminary data.</text>
</comment>
<dbReference type="AlphaFoldDB" id="A0A9Q3KUW1"/>